<dbReference type="PANTHER" id="PTHR24403:SF67">
    <property type="entry name" value="FI01116P-RELATED"/>
    <property type="match status" value="1"/>
</dbReference>
<dbReference type="InterPro" id="IPR013087">
    <property type="entry name" value="Znf_C2H2_type"/>
</dbReference>
<dbReference type="PANTHER" id="PTHR24403">
    <property type="entry name" value="ZINC FINGER PROTEIN"/>
    <property type="match status" value="1"/>
</dbReference>
<feature type="compositionally biased region" description="Polar residues" evidence="6">
    <location>
        <begin position="702"/>
        <end position="719"/>
    </location>
</feature>
<evidence type="ECO:0000256" key="2">
    <source>
        <dbReference type="ARBA" id="ARBA00022737"/>
    </source>
</evidence>
<feature type="region of interest" description="Disordered" evidence="6">
    <location>
        <begin position="950"/>
        <end position="970"/>
    </location>
</feature>
<feature type="domain" description="C2H2-type" evidence="7">
    <location>
        <begin position="1600"/>
        <end position="1628"/>
    </location>
</feature>
<keyword evidence="8" id="KW-1185">Reference proteome</keyword>
<reference evidence="9" key="1">
    <citation type="submission" date="2025-08" db="UniProtKB">
        <authorList>
            <consortium name="RefSeq"/>
        </authorList>
    </citation>
    <scope>IDENTIFICATION</scope>
    <source>
        <tissue evidence="9">Muscle</tissue>
    </source>
</reference>
<name>A0ABM1BSF3_LIMPO</name>
<feature type="domain" description="C2H2-type" evidence="7">
    <location>
        <begin position="1454"/>
        <end position="1481"/>
    </location>
</feature>
<evidence type="ECO:0000256" key="6">
    <source>
        <dbReference type="SAM" id="MobiDB-lite"/>
    </source>
</evidence>
<dbReference type="Proteomes" id="UP000694941">
    <property type="component" value="Unplaced"/>
</dbReference>
<feature type="compositionally biased region" description="Low complexity" evidence="6">
    <location>
        <begin position="1746"/>
        <end position="1758"/>
    </location>
</feature>
<gene>
    <name evidence="9" type="primary">LOC106471699</name>
</gene>
<dbReference type="PROSITE" id="PS00028">
    <property type="entry name" value="ZINC_FINGER_C2H2_1"/>
    <property type="match status" value="7"/>
</dbReference>
<dbReference type="PROSITE" id="PS50157">
    <property type="entry name" value="ZINC_FINGER_C2H2_2"/>
    <property type="match status" value="5"/>
</dbReference>
<dbReference type="Gene3D" id="3.30.160.60">
    <property type="entry name" value="Classic Zinc Finger"/>
    <property type="match status" value="4"/>
</dbReference>
<evidence type="ECO:0000256" key="1">
    <source>
        <dbReference type="ARBA" id="ARBA00022723"/>
    </source>
</evidence>
<feature type="region of interest" description="Disordered" evidence="6">
    <location>
        <begin position="702"/>
        <end position="724"/>
    </location>
</feature>
<dbReference type="SUPFAM" id="SSF57667">
    <property type="entry name" value="beta-beta-alpha zinc fingers"/>
    <property type="match status" value="2"/>
</dbReference>
<feature type="domain" description="C2H2-type" evidence="7">
    <location>
        <begin position="1653"/>
        <end position="1681"/>
    </location>
</feature>
<dbReference type="GeneID" id="106471699"/>
<dbReference type="SMART" id="SM00355">
    <property type="entry name" value="ZnF_C2H2"/>
    <property type="match status" value="20"/>
</dbReference>
<feature type="compositionally biased region" description="Polar residues" evidence="6">
    <location>
        <begin position="482"/>
        <end position="524"/>
    </location>
</feature>
<protein>
    <submittedName>
        <fullName evidence="9">Uncharacterized protein LOC106471699</fullName>
    </submittedName>
</protein>
<feature type="region of interest" description="Disordered" evidence="6">
    <location>
        <begin position="1742"/>
        <end position="1761"/>
    </location>
</feature>
<keyword evidence="2" id="KW-0677">Repeat</keyword>
<feature type="domain" description="C2H2-type" evidence="7">
    <location>
        <begin position="1482"/>
        <end position="1510"/>
    </location>
</feature>
<keyword evidence="4" id="KW-0862">Zinc</keyword>
<organism evidence="8 9">
    <name type="scientific">Limulus polyphemus</name>
    <name type="common">Atlantic horseshoe crab</name>
    <dbReference type="NCBI Taxonomy" id="6850"/>
    <lineage>
        <taxon>Eukaryota</taxon>
        <taxon>Metazoa</taxon>
        <taxon>Ecdysozoa</taxon>
        <taxon>Arthropoda</taxon>
        <taxon>Chelicerata</taxon>
        <taxon>Merostomata</taxon>
        <taxon>Xiphosura</taxon>
        <taxon>Limulidae</taxon>
        <taxon>Limulus</taxon>
    </lineage>
</organism>
<keyword evidence="1" id="KW-0479">Metal-binding</keyword>
<sequence>MPKVNVSFPTFLISTQVPGKQHTNSNNISTGLHSTNQVTEKSELSQLDKLLSSKQPSQVTTVCSRRVSNQIISPQKTAEKVSPAITAVSGSSATLFLNPKFPCVKMSSTGQKKIVLPEFSSCQKSKVKKVFNQNEVPATSSIATQTANVAPKIPKVDTSFPTLLTPSSQVPGKHHTALCHKPLKNSTSDSVLIQNRKSIASRREIPIAPCLPATSHVGQVGNSHAYADTSSKHVTKVIGDKHKHWEKFLYSLKPAETIYEILKEENNVKFFKCTNRKCVFTTDNSTQYEEHLKIHKDKILPCPYCFITFKATKLTEHVLKKHWKLRYQCNYCWYRGWGKAHVRTHTRKAHPEKPLKMLTGVVLEGEDSDEDTPDYSEVTKPYFCALGTCGFSTFDPSEFKKHYNTTHKTVSIFPCYYCKTEVISFERLLKHLKFHGINNFQCTFCLHGTETQEEILDHMTSTHPDKPLQLYVRGSMISSEKNTSVLPTSTNSSKELTVPECTSIQPQLEHSNKNSELGSPSNSHFPLPHSKNEDIHKRDFVIHDPISQRKKEKSALLKNITTGNMLAHNKHLPVSETVSLSEVQMKQSNPDKLFSDEFLTNKGLKEVKLTPCSSSESILNVLKTSKGLMNCSECNEEEREKNLNIKSIDNEFQNLEKKSLTFQKEKTTMLEEEYDRPMFPKEGREKTENKMNILREPRKIQQYPSRSLNNQETVSNSETFDIKPLKSLAEEERDTTEQKQNQSYKLNLHSWSLDSYKTLKPFGNMVSTEVASKNDGKVLDYPYREQEILPDDNFSGNNDNNKIYMSSSSIPPEKGGETTLDESINVDYSDRCKDESSIYQQHETCDKYVTESHGNIIKPKHSENTVYVCTLCSVKMYKHKSIAHHLETVHCTHYRKCEYCSLSGTSLVTLIKHSLKCHKDKNPKIVLLYQKIKQEKSNDLFEKEIKPPADATNKGVVSSEEKMERELPEVNAERSVCDNYSHALKRKLERQDFNSTHVSKNAKSATEDSEFQNIELGKLEKENEQQCYETNISENESNMTIKSNFQKTYQEDDDVSDVGKLFFADNTLFEDQHQDLFTCPFCNYVKTSFCVQKLHMFQELNYSRLLCLVCGMQCFNIKEIEDHFQKHHPDEKLSYQQKCDINTERLVELFLISQKKIGESKVLPLSLKQTLISLKQCFENCHHEKKQKLLLSCEKAIAALEESHSLNDEVKTEFLFDENGGEKLPKVEIMEERTEEISDLCSSVSKADATAPKRLVDPITSQFSSIANQKVFSNSDLDKFKKESVHPVAKNNFENKDKSSSVKSVQNISENLSTFNTECSRTNETKQSVNSAGRTLSMLKKAQTKKFKAKVILFTCPFCEYTQTSYHYQKLHIYRELKYRKMLCLVCRMKCFNMKELKTHFHKHHPDHKLHFERLCDINTEQWVENLLRNQSLSQKPNNRLKSQLTKRIQEYKYVCVVCGAKQRGTTDLQRHLFRHKQYRPVKCCHCNKRFICSTDAKRHSAKLHPGQEPHCTITRIDSIEDWVNEIIGSQQSCNQHENEVECATNLEKRNSEGDDVLVKKSMRVKNNVFACQWENCKFVTDDKKKLNYHLMIHFSKSKFPCLYCRVSFNSEAKLKSHCEINHSKKSLIFTTINTKSSIKKNNIKPKKCFNKFTCHYCGRSVYSKKGLRTHILWKHRKEFEQDENAVRETNYDIAVTSHSQTFSQEEPFECEWCGIRLIKLQEILEHMKSHDDKISRSTVLSTPVSNVSSGNNQNSSNRADVEGVVKETNSPKLSLFDQVQHEIPGISYSDINLLSDELPIKNIVLKSVTRCAYCRKNVPSDTIKQHCRKQHPNLPVKIIKHRPKATPGSSKFFRNSNENRTIENLKIENKKILLSNSGEHLYLCDKEPYRCEYCPAQFSSVRNLHKHWQQKHQTKSMNHSSKIVPHGLTQEQSTMYSSVSNIPEKLQIKNSARKSFIHLVDSQLQKNALNRISVGQQSNAVDNVHPNISESTSCTKRRLSHGSDKFTCDSLSEFGFSVYGKKQKLDTSNIKVNIPSLGAKIPYQSVLHLCNLQPRVILTDLKSQLFNLGVF</sequence>
<feature type="domain" description="C2H2-type" evidence="7">
    <location>
        <begin position="1890"/>
        <end position="1918"/>
    </location>
</feature>
<evidence type="ECO:0000313" key="9">
    <source>
        <dbReference type="RefSeq" id="XP_013787771.1"/>
    </source>
</evidence>
<proteinExistence type="predicted"/>
<evidence type="ECO:0000256" key="4">
    <source>
        <dbReference type="ARBA" id="ARBA00022833"/>
    </source>
</evidence>
<evidence type="ECO:0000259" key="7">
    <source>
        <dbReference type="PROSITE" id="PS50157"/>
    </source>
</evidence>
<feature type="compositionally biased region" description="Basic and acidic residues" evidence="6">
    <location>
        <begin position="959"/>
        <end position="970"/>
    </location>
</feature>
<evidence type="ECO:0000256" key="3">
    <source>
        <dbReference type="ARBA" id="ARBA00022771"/>
    </source>
</evidence>
<feature type="region of interest" description="Disordered" evidence="6">
    <location>
        <begin position="482"/>
        <end position="531"/>
    </location>
</feature>
<dbReference type="RefSeq" id="XP_013787771.1">
    <property type="nucleotide sequence ID" value="XM_013932317.2"/>
</dbReference>
<keyword evidence="3 5" id="KW-0863">Zinc-finger</keyword>
<evidence type="ECO:0000256" key="5">
    <source>
        <dbReference type="PROSITE-ProRule" id="PRU00042"/>
    </source>
</evidence>
<accession>A0ABM1BSF3</accession>
<dbReference type="InterPro" id="IPR036236">
    <property type="entry name" value="Znf_C2H2_sf"/>
</dbReference>
<evidence type="ECO:0000313" key="8">
    <source>
        <dbReference type="Proteomes" id="UP000694941"/>
    </source>
</evidence>
<dbReference type="InterPro" id="IPR050688">
    <property type="entry name" value="Zinc_finger/UBP_domain"/>
</dbReference>